<accession>A0AC61R025</accession>
<gene>
    <name evidence="1" type="ORF">E5357_05305</name>
</gene>
<comment type="caution">
    <text evidence="1">The sequence shown here is derived from an EMBL/GenBank/DDBJ whole genome shotgun (WGS) entry which is preliminary data.</text>
</comment>
<dbReference type="Proteomes" id="UP000307720">
    <property type="component" value="Unassembled WGS sequence"/>
</dbReference>
<organism evidence="1 2">
    <name type="scientific">Hominisplanchenecus murintestinalis</name>
    <dbReference type="NCBI Taxonomy" id="2941517"/>
    <lineage>
        <taxon>Bacteria</taxon>
        <taxon>Bacillati</taxon>
        <taxon>Bacillota</taxon>
        <taxon>Clostridia</taxon>
        <taxon>Lachnospirales</taxon>
        <taxon>Lachnospiraceae</taxon>
        <taxon>Hominisplanchenecus</taxon>
    </lineage>
</organism>
<reference evidence="1" key="1">
    <citation type="submission" date="2019-04" db="EMBL/GenBank/DDBJ databases">
        <title>Microbes associate with the intestines of laboratory mice.</title>
        <authorList>
            <person name="Navarre W."/>
            <person name="Wong E."/>
            <person name="Huang K."/>
            <person name="Tropini C."/>
            <person name="Ng K."/>
            <person name="Yu B."/>
        </authorList>
    </citation>
    <scope>NUCLEOTIDE SEQUENCE</scope>
    <source>
        <strain evidence="1">NM72_1-8</strain>
    </source>
</reference>
<name>A0AC61R025_9FIRM</name>
<keyword evidence="2" id="KW-1185">Reference proteome</keyword>
<proteinExistence type="predicted"/>
<evidence type="ECO:0000313" key="1">
    <source>
        <dbReference type="EMBL" id="TGX99483.1"/>
    </source>
</evidence>
<evidence type="ECO:0000313" key="2">
    <source>
        <dbReference type="Proteomes" id="UP000307720"/>
    </source>
</evidence>
<dbReference type="EMBL" id="SRZB01000007">
    <property type="protein sequence ID" value="TGX99483.1"/>
    <property type="molecule type" value="Genomic_DNA"/>
</dbReference>
<protein>
    <submittedName>
        <fullName evidence="1">Uncharacterized protein</fullName>
    </submittedName>
</protein>
<sequence>MEKMVKKMKKSMFMFCAGLLLLGWLFAPELPGAGCPAEVSAKVSSRTKRKAAAAYREFMDGVDSTWFCTLDVDKDGMKELVLGYEQRPERITIHKYRRGYVQRIGEDSTPFGLVYSKKTKRIHGLWGGSGSVQDWYLTFKGGEARRVYLSKIEERVVNGRPVYGYYYKGRRISAKSYRRKKNSWNKSYVQLPMHRTSWANINRYIR</sequence>